<dbReference type="AlphaFoldDB" id="E6MGY2"/>
<dbReference type="Pfam" id="PF04586">
    <property type="entry name" value="Peptidase_S78"/>
    <property type="match status" value="1"/>
</dbReference>
<dbReference type="STRING" id="887929.HMP0721_1266"/>
<dbReference type="NCBIfam" id="TIGR01543">
    <property type="entry name" value="proheadase_HK97"/>
    <property type="match status" value="1"/>
</dbReference>
<feature type="domain" description="Prohead serine protease" evidence="4">
    <location>
        <begin position="20"/>
        <end position="167"/>
    </location>
</feature>
<keyword evidence="6" id="KW-1185">Reference proteome</keyword>
<keyword evidence="3 5" id="KW-0378">Hydrolase</keyword>
<dbReference type="OrthoDB" id="64791at2"/>
<keyword evidence="2 5" id="KW-0645">Protease</keyword>
<dbReference type="GO" id="GO:0006508">
    <property type="term" value="P:proteolysis"/>
    <property type="evidence" value="ECO:0007669"/>
    <property type="project" value="UniProtKB-KW"/>
</dbReference>
<accession>E6MGY2</accession>
<reference evidence="5 6" key="1">
    <citation type="submission" date="2010-12" db="EMBL/GenBank/DDBJ databases">
        <authorList>
            <person name="Muzny D."/>
            <person name="Qin X."/>
            <person name="Deng J."/>
            <person name="Jiang H."/>
            <person name="Liu Y."/>
            <person name="Qu J."/>
            <person name="Song X.-Z."/>
            <person name="Zhang L."/>
            <person name="Thornton R."/>
            <person name="Coyle M."/>
            <person name="Francisco L."/>
            <person name="Jackson L."/>
            <person name="Javaid M."/>
            <person name="Korchina V."/>
            <person name="Kovar C."/>
            <person name="Mata R."/>
            <person name="Mathew T."/>
            <person name="Ngo R."/>
            <person name="Nguyen L."/>
            <person name="Nguyen N."/>
            <person name="Okwuonu G."/>
            <person name="Ongeri F."/>
            <person name="Pham C."/>
            <person name="Simmons D."/>
            <person name="Wilczek-Boney K."/>
            <person name="Hale W."/>
            <person name="Jakkamsetti A."/>
            <person name="Pham P."/>
            <person name="Ruth R."/>
            <person name="San Lucas F."/>
            <person name="Warren J."/>
            <person name="Zhang J."/>
            <person name="Zhao Z."/>
            <person name="Zhou C."/>
            <person name="Zhu D."/>
            <person name="Lee S."/>
            <person name="Bess C."/>
            <person name="Blankenburg K."/>
            <person name="Forbes L."/>
            <person name="Fu Q."/>
            <person name="Gubbala S."/>
            <person name="Hirani K."/>
            <person name="Jayaseelan J.C."/>
            <person name="Lara F."/>
            <person name="Munidasa M."/>
            <person name="Palculict T."/>
            <person name="Patil S."/>
            <person name="Pu L.-L."/>
            <person name="Saada N."/>
            <person name="Tang L."/>
            <person name="Weissenberger G."/>
            <person name="Zhu Y."/>
            <person name="Hemphill L."/>
            <person name="Shang Y."/>
            <person name="Youmans B."/>
            <person name="Ayvaz T."/>
            <person name="Ross M."/>
            <person name="Santibanez J."/>
            <person name="Aqrawi P."/>
            <person name="Gross S."/>
            <person name="Joshi V."/>
            <person name="Fowler G."/>
            <person name="Nazareth L."/>
            <person name="Reid J."/>
            <person name="Worley K."/>
            <person name="Petrosino J."/>
            <person name="Highlander S."/>
            <person name="Gibbs R."/>
        </authorList>
    </citation>
    <scope>NUCLEOTIDE SEQUENCE [LARGE SCALE GENOMIC DNA]</scope>
    <source>
        <strain evidence="5 6">ATCC 23263</strain>
    </source>
</reference>
<comment type="caution">
    <text evidence="5">The sequence shown here is derived from an EMBL/GenBank/DDBJ whole genome shotgun (WGS) entry which is preliminary data.</text>
</comment>
<dbReference type="InterPro" id="IPR006433">
    <property type="entry name" value="Prohead_protease"/>
</dbReference>
<proteinExistence type="predicted"/>
<sequence length="207" mass="23585">MPNRKERQYRAMANVTAPQTESGEEYRVTGYATTFERYPFYEDEDGTVYEKFSQESFSDCDMSDVIFQFDHRGMVFARQSNGTLTLDVDEHGLKIDADLSKTTDARSMYEAIATGNVTKMSWGFAVAKPPYYDKETRTIIWGSGSIKKIYDVSAVSIPANDETNINACAFIDGVIDKSLTERSEAQERLMALRKKILKNQIMEEINR</sequence>
<protein>
    <submittedName>
        <fullName evidence="5">Phage prohead protease, HK97 family</fullName>
        <ecNumber evidence="5">3.4.-.-</ecNumber>
    </submittedName>
</protein>
<evidence type="ECO:0000256" key="3">
    <source>
        <dbReference type="ARBA" id="ARBA00022801"/>
    </source>
</evidence>
<dbReference type="RefSeq" id="WP_006598689.1">
    <property type="nucleotide sequence ID" value="NZ_GL622359.1"/>
</dbReference>
<dbReference type="HOGENOM" id="CLU_097078_0_0_9"/>
<evidence type="ECO:0000313" key="6">
    <source>
        <dbReference type="Proteomes" id="UP000004754"/>
    </source>
</evidence>
<dbReference type="Proteomes" id="UP000004754">
    <property type="component" value="Unassembled WGS sequence"/>
</dbReference>
<evidence type="ECO:0000256" key="2">
    <source>
        <dbReference type="ARBA" id="ARBA00022670"/>
    </source>
</evidence>
<organism evidence="5 6">
    <name type="scientific">Pseudoramibacter alactolyticus ATCC 23263</name>
    <dbReference type="NCBI Taxonomy" id="887929"/>
    <lineage>
        <taxon>Bacteria</taxon>
        <taxon>Bacillati</taxon>
        <taxon>Bacillota</taxon>
        <taxon>Clostridia</taxon>
        <taxon>Eubacteriales</taxon>
        <taxon>Eubacteriaceae</taxon>
        <taxon>Pseudoramibacter</taxon>
    </lineage>
</organism>
<evidence type="ECO:0000313" key="5">
    <source>
        <dbReference type="EMBL" id="EFV01872.1"/>
    </source>
</evidence>
<dbReference type="EMBL" id="AEQN01000016">
    <property type="protein sequence ID" value="EFV01872.1"/>
    <property type="molecule type" value="Genomic_DNA"/>
</dbReference>
<dbReference type="InterPro" id="IPR054613">
    <property type="entry name" value="Peptidase_S78_dom"/>
</dbReference>
<dbReference type="GO" id="GO:0008233">
    <property type="term" value="F:peptidase activity"/>
    <property type="evidence" value="ECO:0007669"/>
    <property type="project" value="UniProtKB-KW"/>
</dbReference>
<keyword evidence="1" id="KW-1188">Viral release from host cell</keyword>
<evidence type="ECO:0000256" key="1">
    <source>
        <dbReference type="ARBA" id="ARBA00022612"/>
    </source>
</evidence>
<name>E6MGY2_9FIRM</name>
<dbReference type="EC" id="3.4.-.-" evidence="5"/>
<evidence type="ECO:0000259" key="4">
    <source>
        <dbReference type="Pfam" id="PF04586"/>
    </source>
</evidence>
<gene>
    <name evidence="5" type="ORF">HMP0721_1266</name>
</gene>
<dbReference type="eggNOG" id="COG3740">
    <property type="taxonomic scope" value="Bacteria"/>
</dbReference>